<sequence length="184" mass="21861">MKPIRKYEIQIFKLNTGLHDFEFLLDDKFFELFDNDLVRKGKLTANISLNKSETMIQTVFHIKGSVELECDRSLDLFDFPIDLERPFIYKLGNEYEELSDEVVVIPRDTQQLNVASIMFEFIGLEIPMKKLHPRFQQDEEDENEDEVLMIYSSEEDNDEKNEDQENEESIDPRWASLKKLKNKE</sequence>
<evidence type="ECO:0000313" key="3">
    <source>
        <dbReference type="Proteomes" id="UP000036908"/>
    </source>
</evidence>
<dbReference type="AlphaFoldDB" id="A0A0L8AMK8"/>
<dbReference type="PATRIC" id="fig|1566026.4.peg.3041"/>
<dbReference type="Proteomes" id="UP000036908">
    <property type="component" value="Unassembled WGS sequence"/>
</dbReference>
<dbReference type="EMBL" id="JSVA01000007">
    <property type="protein sequence ID" value="KOF03452.1"/>
    <property type="molecule type" value="Genomic_DNA"/>
</dbReference>
<gene>
    <name evidence="2" type="ORF">OB69_06075</name>
</gene>
<evidence type="ECO:0000313" key="2">
    <source>
        <dbReference type="EMBL" id="KOF03452.1"/>
    </source>
</evidence>
<dbReference type="OrthoDB" id="1524821at2"/>
<evidence type="ECO:0008006" key="4">
    <source>
        <dbReference type="Google" id="ProtNLM"/>
    </source>
</evidence>
<proteinExistence type="predicted"/>
<protein>
    <recommendedName>
        <fullName evidence="4">DNA-binding protein</fullName>
    </recommendedName>
</protein>
<organism evidence="2 3">
    <name type="scientific">Roseivirga seohaensis subsp. aquiponti</name>
    <dbReference type="NCBI Taxonomy" id="1566026"/>
    <lineage>
        <taxon>Bacteria</taxon>
        <taxon>Pseudomonadati</taxon>
        <taxon>Bacteroidota</taxon>
        <taxon>Cytophagia</taxon>
        <taxon>Cytophagales</taxon>
        <taxon>Roseivirgaceae</taxon>
        <taxon>Roseivirga</taxon>
    </lineage>
</organism>
<feature type="compositionally biased region" description="Acidic residues" evidence="1">
    <location>
        <begin position="138"/>
        <end position="169"/>
    </location>
</feature>
<feature type="region of interest" description="Disordered" evidence="1">
    <location>
        <begin position="135"/>
        <end position="184"/>
    </location>
</feature>
<keyword evidence="3" id="KW-1185">Reference proteome</keyword>
<dbReference type="RefSeq" id="WP_053222812.1">
    <property type="nucleotide sequence ID" value="NZ_JSVA01000007.1"/>
</dbReference>
<accession>A0A0L8AMK8</accession>
<dbReference type="Pfam" id="PF02620">
    <property type="entry name" value="YceD"/>
    <property type="match status" value="1"/>
</dbReference>
<name>A0A0L8AMK8_9BACT</name>
<evidence type="ECO:0000256" key="1">
    <source>
        <dbReference type="SAM" id="MobiDB-lite"/>
    </source>
</evidence>
<comment type="caution">
    <text evidence="2">The sequence shown here is derived from an EMBL/GenBank/DDBJ whole genome shotgun (WGS) entry which is preliminary data.</text>
</comment>
<reference evidence="3" key="1">
    <citation type="submission" date="2014-11" db="EMBL/GenBank/DDBJ databases">
        <title>Genome sequencing of Roseivirga sp. D-25.</title>
        <authorList>
            <person name="Selvaratnam C."/>
            <person name="Thevarajoo S."/>
            <person name="Goh K.M."/>
            <person name="Eee R."/>
            <person name="Chan K.-G."/>
            <person name="Chong C.S."/>
        </authorList>
    </citation>
    <scope>NUCLEOTIDE SEQUENCE [LARGE SCALE GENOMIC DNA]</scope>
    <source>
        <strain evidence="3">D-25</strain>
    </source>
</reference>
<dbReference type="InterPro" id="IPR003772">
    <property type="entry name" value="YceD"/>
</dbReference>